<comment type="caution">
    <text evidence="2">The sequence shown here is derived from an EMBL/GenBank/DDBJ whole genome shotgun (WGS) entry which is preliminary data.</text>
</comment>
<feature type="region of interest" description="Disordered" evidence="1">
    <location>
        <begin position="33"/>
        <end position="73"/>
    </location>
</feature>
<name>A0A9P6R2T6_9FUNG</name>
<protein>
    <submittedName>
        <fullName evidence="2">Uncharacterized protein</fullName>
    </submittedName>
</protein>
<accession>A0A9P6R2T6</accession>
<sequence>MNIKVGDTITADLTPGVQALSVGESVTDQVQDMEVDDGDRESATHSQASRASSHASTPPSEDELLKTSDCYHI</sequence>
<proteinExistence type="predicted"/>
<feature type="compositionally biased region" description="Low complexity" evidence="1">
    <location>
        <begin position="44"/>
        <end position="57"/>
    </location>
</feature>
<reference evidence="2" key="1">
    <citation type="journal article" date="2020" name="Fungal Divers.">
        <title>Resolving the Mortierellaceae phylogeny through synthesis of multi-gene phylogenetics and phylogenomics.</title>
        <authorList>
            <person name="Vandepol N."/>
            <person name="Liber J."/>
            <person name="Desiro A."/>
            <person name="Na H."/>
            <person name="Kennedy M."/>
            <person name="Barry K."/>
            <person name="Grigoriev I.V."/>
            <person name="Miller A.N."/>
            <person name="O'Donnell K."/>
            <person name="Stajich J.E."/>
            <person name="Bonito G."/>
        </authorList>
    </citation>
    <scope>NUCLEOTIDE SEQUENCE</scope>
    <source>
        <strain evidence="2">REB-010B</strain>
    </source>
</reference>
<gene>
    <name evidence="2" type="ORF">BGZ99_010125</name>
</gene>
<dbReference type="Proteomes" id="UP000738325">
    <property type="component" value="Unassembled WGS sequence"/>
</dbReference>
<dbReference type="AlphaFoldDB" id="A0A9P6R2T6"/>
<keyword evidence="3" id="KW-1185">Reference proteome</keyword>
<evidence type="ECO:0000256" key="1">
    <source>
        <dbReference type="SAM" id="MobiDB-lite"/>
    </source>
</evidence>
<organism evidence="2 3">
    <name type="scientific">Dissophora globulifera</name>
    <dbReference type="NCBI Taxonomy" id="979702"/>
    <lineage>
        <taxon>Eukaryota</taxon>
        <taxon>Fungi</taxon>
        <taxon>Fungi incertae sedis</taxon>
        <taxon>Mucoromycota</taxon>
        <taxon>Mortierellomycotina</taxon>
        <taxon>Mortierellomycetes</taxon>
        <taxon>Mortierellales</taxon>
        <taxon>Mortierellaceae</taxon>
        <taxon>Dissophora</taxon>
    </lineage>
</organism>
<dbReference type="EMBL" id="JAAAIP010000915">
    <property type="protein sequence ID" value="KAG0311496.1"/>
    <property type="molecule type" value="Genomic_DNA"/>
</dbReference>
<evidence type="ECO:0000313" key="2">
    <source>
        <dbReference type="EMBL" id="KAG0311496.1"/>
    </source>
</evidence>
<feature type="compositionally biased region" description="Basic and acidic residues" evidence="1">
    <location>
        <begin position="63"/>
        <end position="73"/>
    </location>
</feature>
<evidence type="ECO:0000313" key="3">
    <source>
        <dbReference type="Proteomes" id="UP000738325"/>
    </source>
</evidence>